<comment type="caution">
    <text evidence="12">The sequence shown here is derived from an EMBL/GenBank/DDBJ whole genome shotgun (WGS) entry which is preliminary data.</text>
</comment>
<keyword evidence="5 8" id="KW-0560">Oxidoreductase</keyword>
<dbReference type="HAMAP" id="MF_00222">
    <property type="entry name" value="Shikimate_DH_AroE"/>
    <property type="match status" value="1"/>
</dbReference>
<evidence type="ECO:0000259" key="11">
    <source>
        <dbReference type="Pfam" id="PF18317"/>
    </source>
</evidence>
<evidence type="ECO:0000256" key="5">
    <source>
        <dbReference type="ARBA" id="ARBA00023002"/>
    </source>
</evidence>
<dbReference type="GO" id="GO:0050661">
    <property type="term" value="F:NADP binding"/>
    <property type="evidence" value="ECO:0007669"/>
    <property type="project" value="InterPro"/>
</dbReference>
<comment type="pathway">
    <text evidence="1 8">Metabolic intermediate biosynthesis; chorismate biosynthesis; chorismate from D-erythrose 4-phosphate and phosphoenolpyruvate: step 4/7.</text>
</comment>
<comment type="similarity">
    <text evidence="8">Belongs to the shikimate dehydrogenase family.</text>
</comment>
<keyword evidence="4 8" id="KW-0521">NADP</keyword>
<evidence type="ECO:0000313" key="13">
    <source>
        <dbReference type="Proteomes" id="UP000525652"/>
    </source>
</evidence>
<feature type="binding site" evidence="8">
    <location>
        <position position="248"/>
    </location>
    <ligand>
        <name>shikimate</name>
        <dbReference type="ChEBI" id="CHEBI:36208"/>
    </ligand>
</feature>
<feature type="binding site" evidence="8">
    <location>
        <position position="128"/>
    </location>
    <ligand>
        <name>shikimate</name>
        <dbReference type="ChEBI" id="CHEBI:36208"/>
    </ligand>
</feature>
<dbReference type="Proteomes" id="UP000525652">
    <property type="component" value="Unassembled WGS sequence"/>
</dbReference>
<name>A0A7X1AXR4_9BACT</name>
<comment type="function">
    <text evidence="8">Involved in the biosynthesis of the chorismate, which leads to the biosynthesis of aromatic amino acids. Catalyzes the reversible NADPH linked reduction of 3-dehydroshikimate (DHSA) to yield shikimate (SA).</text>
</comment>
<dbReference type="GO" id="GO:0005829">
    <property type="term" value="C:cytosol"/>
    <property type="evidence" value="ECO:0007669"/>
    <property type="project" value="TreeGrafter"/>
</dbReference>
<evidence type="ECO:0000256" key="7">
    <source>
        <dbReference type="ARBA" id="ARBA00049442"/>
    </source>
</evidence>
<evidence type="ECO:0000259" key="10">
    <source>
        <dbReference type="Pfam" id="PF08501"/>
    </source>
</evidence>
<feature type="domain" description="Shikimate dehydrogenase substrate binding N-terminal" evidence="10">
    <location>
        <begin position="27"/>
        <end position="115"/>
    </location>
</feature>
<dbReference type="Pfam" id="PF01488">
    <property type="entry name" value="Shikimate_DH"/>
    <property type="match status" value="1"/>
</dbReference>
<dbReference type="EC" id="1.1.1.25" evidence="2 8"/>
<feature type="active site" description="Proton acceptor" evidence="8">
    <location>
        <position position="92"/>
    </location>
</feature>
<dbReference type="GO" id="GO:0009423">
    <property type="term" value="P:chorismate biosynthetic process"/>
    <property type="evidence" value="ECO:0007669"/>
    <property type="project" value="UniProtKB-UniRule"/>
</dbReference>
<dbReference type="SUPFAM" id="SSF51735">
    <property type="entry name" value="NAD(P)-binding Rossmann-fold domains"/>
    <property type="match status" value="1"/>
</dbReference>
<evidence type="ECO:0000256" key="2">
    <source>
        <dbReference type="ARBA" id="ARBA00012962"/>
    </source>
</evidence>
<dbReference type="Gene3D" id="3.40.50.10860">
    <property type="entry name" value="Leucine Dehydrogenase, chain A, domain 1"/>
    <property type="match status" value="1"/>
</dbReference>
<dbReference type="RefSeq" id="WP_185691648.1">
    <property type="nucleotide sequence ID" value="NZ_JACHVA010000040.1"/>
</dbReference>
<feature type="binding site" evidence="8">
    <location>
        <position position="269"/>
    </location>
    <ligand>
        <name>NADP(+)</name>
        <dbReference type="ChEBI" id="CHEBI:58349"/>
    </ligand>
</feature>
<evidence type="ECO:0000259" key="9">
    <source>
        <dbReference type="Pfam" id="PF01488"/>
    </source>
</evidence>
<comment type="caution">
    <text evidence="8">Lacks conserved residue(s) required for the propagation of feature annotation.</text>
</comment>
<keyword evidence="13" id="KW-1185">Reference proteome</keyword>
<dbReference type="GO" id="GO:0008652">
    <property type="term" value="P:amino acid biosynthetic process"/>
    <property type="evidence" value="ECO:0007669"/>
    <property type="project" value="UniProtKB-KW"/>
</dbReference>
<dbReference type="UniPathway" id="UPA00053">
    <property type="reaction ID" value="UER00087"/>
</dbReference>
<feature type="domain" description="Quinate/shikimate 5-dehydrogenase/glutamyl-tRNA reductase" evidence="9">
    <location>
        <begin position="139"/>
        <end position="221"/>
    </location>
</feature>
<feature type="binding site" evidence="8">
    <location>
        <position position="113"/>
    </location>
    <ligand>
        <name>shikimate</name>
        <dbReference type="ChEBI" id="CHEBI:36208"/>
    </ligand>
</feature>
<dbReference type="Pfam" id="PF08501">
    <property type="entry name" value="Shikimate_dh_N"/>
    <property type="match status" value="1"/>
</dbReference>
<dbReference type="PANTHER" id="PTHR21089">
    <property type="entry name" value="SHIKIMATE DEHYDROGENASE"/>
    <property type="match status" value="1"/>
</dbReference>
<evidence type="ECO:0000256" key="6">
    <source>
        <dbReference type="ARBA" id="ARBA00023141"/>
    </source>
</evidence>
<sequence>MSANRPEEVFTLESLREFQPEGVPLGVVGWPVRHSISPPMHRAALEVLAQSDPAFAEWHYGAYELRPEELPEGVQYFREKGFRGINLTVPHKVEVLPLLDEIDPVAERMGAVNTLVFEDGKLSGFNSDGYGIEHAVEEAFGQGLAGRSILILGAGGASRAAAAQCVESGANSVLIANRTVAKAQTIAEALATGTSCEIRAVSIDAAADEVAPGTLVINATSLGLAEEDPMPIEVSDLPEQCLLYDMIYNPEQTPFLREGMLRGYPISNGLGMLVHQGVRSLEIWSGREVSARAMRSACEATLAARS</sequence>
<dbReference type="InterPro" id="IPR036291">
    <property type="entry name" value="NAD(P)-bd_dom_sf"/>
</dbReference>
<keyword evidence="3 8" id="KW-0028">Amino-acid biosynthesis</keyword>
<evidence type="ECO:0000256" key="1">
    <source>
        <dbReference type="ARBA" id="ARBA00004871"/>
    </source>
</evidence>
<feature type="binding site" evidence="8">
    <location>
        <position position="246"/>
    </location>
    <ligand>
        <name>NADP(+)</name>
        <dbReference type="ChEBI" id="CHEBI:58349"/>
    </ligand>
</feature>
<feature type="binding site" evidence="8">
    <location>
        <begin position="153"/>
        <end position="157"/>
    </location>
    <ligand>
        <name>NADP(+)</name>
        <dbReference type="ChEBI" id="CHEBI:58349"/>
    </ligand>
</feature>
<feature type="binding site" evidence="8">
    <location>
        <position position="276"/>
    </location>
    <ligand>
        <name>shikimate</name>
        <dbReference type="ChEBI" id="CHEBI:36208"/>
    </ligand>
</feature>
<evidence type="ECO:0000256" key="3">
    <source>
        <dbReference type="ARBA" id="ARBA00022605"/>
    </source>
</evidence>
<dbReference type="EMBL" id="JACHVA010000040">
    <property type="protein sequence ID" value="MBC2600913.1"/>
    <property type="molecule type" value="Genomic_DNA"/>
</dbReference>
<accession>A0A7X1AXR4</accession>
<dbReference type="NCBIfam" id="TIGR00507">
    <property type="entry name" value="aroE"/>
    <property type="match status" value="1"/>
</dbReference>
<comment type="subunit">
    <text evidence="8">Homodimer.</text>
</comment>
<evidence type="ECO:0000256" key="8">
    <source>
        <dbReference type="HAMAP-Rule" id="MF_00222"/>
    </source>
</evidence>
<dbReference type="InterPro" id="IPR022893">
    <property type="entry name" value="Shikimate_DH_fam"/>
</dbReference>
<keyword evidence="6 8" id="KW-0057">Aromatic amino acid biosynthesis</keyword>
<dbReference type="Gene3D" id="3.40.50.720">
    <property type="entry name" value="NAD(P)-binding Rossmann-like Domain"/>
    <property type="match status" value="1"/>
</dbReference>
<comment type="catalytic activity">
    <reaction evidence="7 8">
        <text>shikimate + NADP(+) = 3-dehydroshikimate + NADPH + H(+)</text>
        <dbReference type="Rhea" id="RHEA:17737"/>
        <dbReference type="ChEBI" id="CHEBI:15378"/>
        <dbReference type="ChEBI" id="CHEBI:16630"/>
        <dbReference type="ChEBI" id="CHEBI:36208"/>
        <dbReference type="ChEBI" id="CHEBI:57783"/>
        <dbReference type="ChEBI" id="CHEBI:58349"/>
        <dbReference type="EC" id="1.1.1.25"/>
    </reaction>
</comment>
<dbReference type="PANTHER" id="PTHR21089:SF1">
    <property type="entry name" value="BIFUNCTIONAL 3-DEHYDROQUINATE DEHYDRATASE_SHIKIMATE DEHYDROGENASE, CHLOROPLASTIC"/>
    <property type="match status" value="1"/>
</dbReference>
<dbReference type="GO" id="GO:0009073">
    <property type="term" value="P:aromatic amino acid family biosynthetic process"/>
    <property type="evidence" value="ECO:0007669"/>
    <property type="project" value="UniProtKB-KW"/>
</dbReference>
<organism evidence="12 13">
    <name type="scientific">Puniceicoccus vermicola</name>
    <dbReference type="NCBI Taxonomy" id="388746"/>
    <lineage>
        <taxon>Bacteria</taxon>
        <taxon>Pseudomonadati</taxon>
        <taxon>Verrucomicrobiota</taxon>
        <taxon>Opitutia</taxon>
        <taxon>Puniceicoccales</taxon>
        <taxon>Puniceicoccaceae</taxon>
        <taxon>Puniceicoccus</taxon>
    </lineage>
</organism>
<protein>
    <recommendedName>
        <fullName evidence="2 8">Shikimate dehydrogenase (NADP(+))</fullName>
        <shortName evidence="8">SDH</shortName>
        <ecNumber evidence="2 8">1.1.1.25</ecNumber>
    </recommendedName>
</protein>
<dbReference type="GO" id="GO:0004764">
    <property type="term" value="F:shikimate 3-dehydrogenase (NADP+) activity"/>
    <property type="evidence" value="ECO:0007669"/>
    <property type="project" value="UniProtKB-UniRule"/>
</dbReference>
<feature type="domain" description="SDH C-terminal" evidence="11">
    <location>
        <begin position="269"/>
        <end position="298"/>
    </location>
</feature>
<dbReference type="SUPFAM" id="SSF53223">
    <property type="entry name" value="Aminoacid dehydrogenase-like, N-terminal domain"/>
    <property type="match status" value="1"/>
</dbReference>
<proteinExistence type="inferred from homology"/>
<evidence type="ECO:0000313" key="12">
    <source>
        <dbReference type="EMBL" id="MBC2600913.1"/>
    </source>
</evidence>
<dbReference type="GO" id="GO:0019632">
    <property type="term" value="P:shikimate metabolic process"/>
    <property type="evidence" value="ECO:0007669"/>
    <property type="project" value="InterPro"/>
</dbReference>
<feature type="binding site" evidence="8">
    <location>
        <position position="88"/>
    </location>
    <ligand>
        <name>shikimate</name>
        <dbReference type="ChEBI" id="CHEBI:36208"/>
    </ligand>
</feature>
<dbReference type="Pfam" id="PF18317">
    <property type="entry name" value="SDH_C"/>
    <property type="match status" value="1"/>
</dbReference>
<dbReference type="InterPro" id="IPR006151">
    <property type="entry name" value="Shikm_DH/Glu-tRNA_Rdtase"/>
</dbReference>
<dbReference type="InterPro" id="IPR013708">
    <property type="entry name" value="Shikimate_DH-bd_N"/>
</dbReference>
<gene>
    <name evidence="8 12" type="primary">aroE</name>
    <name evidence="12" type="ORF">H5P30_03880</name>
</gene>
<feature type="binding site" evidence="8">
    <location>
        <begin position="177"/>
        <end position="182"/>
    </location>
    <ligand>
        <name>NADP(+)</name>
        <dbReference type="ChEBI" id="CHEBI:58349"/>
    </ligand>
</feature>
<dbReference type="InterPro" id="IPR041121">
    <property type="entry name" value="SDH_C"/>
</dbReference>
<dbReference type="CDD" id="cd01065">
    <property type="entry name" value="NAD_bind_Shikimate_DH"/>
    <property type="match status" value="1"/>
</dbReference>
<evidence type="ECO:0000256" key="4">
    <source>
        <dbReference type="ARBA" id="ARBA00022857"/>
    </source>
</evidence>
<dbReference type="AlphaFoldDB" id="A0A7X1AXR4"/>
<reference evidence="12 13" key="1">
    <citation type="submission" date="2020-07" db="EMBL/GenBank/DDBJ databases">
        <authorList>
            <person name="Feng X."/>
        </authorList>
    </citation>
    <scope>NUCLEOTIDE SEQUENCE [LARGE SCALE GENOMIC DNA]</scope>
    <source>
        <strain evidence="12 13">JCM14086</strain>
    </source>
</reference>
<feature type="binding site" evidence="8">
    <location>
        <begin position="35"/>
        <end position="37"/>
    </location>
    <ligand>
        <name>shikimate</name>
        <dbReference type="ChEBI" id="CHEBI:36208"/>
    </ligand>
</feature>
<dbReference type="InterPro" id="IPR046346">
    <property type="entry name" value="Aminoacid_DH-like_N_sf"/>
</dbReference>
<dbReference type="InterPro" id="IPR011342">
    <property type="entry name" value="Shikimate_DH"/>
</dbReference>